<dbReference type="PANTHER" id="PTHR45947:SF3">
    <property type="entry name" value="SULFOQUINOVOSYL TRANSFERASE SQD2"/>
    <property type="match status" value="1"/>
</dbReference>
<keyword evidence="4" id="KW-1185">Reference proteome</keyword>
<dbReference type="Proteomes" id="UP000317199">
    <property type="component" value="Chromosome"/>
</dbReference>
<gene>
    <name evidence="3" type="ORF">FKV23_06335</name>
</gene>
<evidence type="ECO:0000313" key="4">
    <source>
        <dbReference type="Proteomes" id="UP000317199"/>
    </source>
</evidence>
<dbReference type="EMBL" id="CP041242">
    <property type="protein sequence ID" value="QDH69755.1"/>
    <property type="molecule type" value="Genomic_DNA"/>
</dbReference>
<accession>A0A514BR00</accession>
<reference evidence="3 4" key="1">
    <citation type="submission" date="2019-06" db="EMBL/GenBank/DDBJ databases">
        <title>Lysobacter alkalisoli sp. nov. isolated from saline-alkali soil.</title>
        <authorList>
            <person name="Sun J.-Q."/>
            <person name="Xu L."/>
        </authorList>
    </citation>
    <scope>NUCLEOTIDE SEQUENCE [LARGE SCALE GENOMIC DNA]</scope>
    <source>
        <strain evidence="3 4">SJ-36</strain>
    </source>
</reference>
<dbReference type="Pfam" id="PF00534">
    <property type="entry name" value="Glycos_transf_1"/>
    <property type="match status" value="1"/>
</dbReference>
<dbReference type="InterPro" id="IPR001296">
    <property type="entry name" value="Glyco_trans_1"/>
</dbReference>
<organism evidence="3 4">
    <name type="scientific">Marilutibacter alkalisoli</name>
    <dbReference type="NCBI Taxonomy" id="2591633"/>
    <lineage>
        <taxon>Bacteria</taxon>
        <taxon>Pseudomonadati</taxon>
        <taxon>Pseudomonadota</taxon>
        <taxon>Gammaproteobacteria</taxon>
        <taxon>Lysobacterales</taxon>
        <taxon>Lysobacteraceae</taxon>
        <taxon>Marilutibacter</taxon>
    </lineage>
</organism>
<dbReference type="OrthoDB" id="5290958at2"/>
<feature type="domain" description="Glycosyl transferase family 1" evidence="1">
    <location>
        <begin position="184"/>
        <end position="341"/>
    </location>
</feature>
<dbReference type="InterPro" id="IPR050194">
    <property type="entry name" value="Glycosyltransferase_grp1"/>
</dbReference>
<dbReference type="InterPro" id="IPR028098">
    <property type="entry name" value="Glyco_trans_4-like_N"/>
</dbReference>
<keyword evidence="3" id="KW-0808">Transferase</keyword>
<evidence type="ECO:0000313" key="3">
    <source>
        <dbReference type="EMBL" id="QDH69755.1"/>
    </source>
</evidence>
<dbReference type="SUPFAM" id="SSF53756">
    <property type="entry name" value="UDP-Glycosyltransferase/glycogen phosphorylase"/>
    <property type="match status" value="1"/>
</dbReference>
<dbReference type="Pfam" id="PF13439">
    <property type="entry name" value="Glyco_transf_4"/>
    <property type="match status" value="1"/>
</dbReference>
<dbReference type="KEGG" id="lyj:FKV23_06335"/>
<feature type="domain" description="Glycosyltransferase subfamily 4-like N-terminal" evidence="2">
    <location>
        <begin position="18"/>
        <end position="173"/>
    </location>
</feature>
<proteinExistence type="predicted"/>
<dbReference type="GO" id="GO:0016757">
    <property type="term" value="F:glycosyltransferase activity"/>
    <property type="evidence" value="ECO:0007669"/>
    <property type="project" value="InterPro"/>
</dbReference>
<evidence type="ECO:0000259" key="2">
    <source>
        <dbReference type="Pfam" id="PF13439"/>
    </source>
</evidence>
<sequence>MGVRLKILQLRSSAGLFGADRVVLALNGALDDAGIDSGLLCINNYRMQEQALHQAATDRRQDAALLPCRRRIDLATIARLAGELRRRGTDIVHVHDYKSAFYAWLATRGQAVRCVATMHGQVDGTRSLRLYNRIELALLRHFDALVAVSARQVEALGKAGVPGQRIHLIDNAIEWPSPSPLRTAEIRRELGLDHGQFVFAAVARFSPEKNLGLLVDAFAAVAEDKPDSRLLLVGDGPDASGLRQQVHALGLERHVHFTGLRDDMEHVYPLFDCLVLPSLTEGMPLVVLEAMAHAIPVIASDVGEIPRLLAQTEHGQLIPPADRDALVAAMRNALLRRGQRDARARRHVETHHSPAAMAVRHAALYRSLTESVDEPQAA</sequence>
<dbReference type="AlphaFoldDB" id="A0A514BR00"/>
<dbReference type="Gene3D" id="3.40.50.2000">
    <property type="entry name" value="Glycogen Phosphorylase B"/>
    <property type="match status" value="2"/>
</dbReference>
<evidence type="ECO:0000259" key="1">
    <source>
        <dbReference type="Pfam" id="PF00534"/>
    </source>
</evidence>
<protein>
    <submittedName>
        <fullName evidence="3">Glycosyltransferase</fullName>
    </submittedName>
</protein>
<dbReference type="PANTHER" id="PTHR45947">
    <property type="entry name" value="SULFOQUINOVOSYL TRANSFERASE SQD2"/>
    <property type="match status" value="1"/>
</dbReference>
<name>A0A514BR00_9GAMM</name>